<dbReference type="InterPro" id="IPR011009">
    <property type="entry name" value="Kinase-like_dom_sf"/>
</dbReference>
<reference evidence="10" key="1">
    <citation type="submission" date="2022-11" db="UniProtKB">
        <authorList>
            <consortium name="EnsemblMetazoa"/>
        </authorList>
    </citation>
    <scope>IDENTIFICATION</scope>
</reference>
<feature type="domain" description="Protein kinase" evidence="9">
    <location>
        <begin position="435"/>
        <end position="715"/>
    </location>
</feature>
<dbReference type="InterPro" id="IPR020635">
    <property type="entry name" value="Tyr_kinase_cat_dom"/>
</dbReference>
<feature type="signal peptide" evidence="8">
    <location>
        <begin position="1"/>
        <end position="22"/>
    </location>
</feature>
<dbReference type="SMART" id="SM00219">
    <property type="entry name" value="TyrKc"/>
    <property type="match status" value="1"/>
</dbReference>
<keyword evidence="2 7" id="KW-0812">Transmembrane</keyword>
<dbReference type="InterPro" id="IPR000719">
    <property type="entry name" value="Prot_kinase_dom"/>
</dbReference>
<evidence type="ECO:0000256" key="7">
    <source>
        <dbReference type="SAM" id="Phobius"/>
    </source>
</evidence>
<keyword evidence="3 7" id="KW-1133">Transmembrane helix</keyword>
<dbReference type="OrthoDB" id="5984265at2759"/>
<comment type="subcellular location">
    <subcellularLocation>
        <location evidence="1">Membrane</location>
        <topology evidence="1">Single-pass membrane protein</topology>
    </subcellularLocation>
</comment>
<feature type="chain" id="PRO_5037805292" description="Protein kinase domain-containing protein" evidence="8">
    <location>
        <begin position="23"/>
        <end position="724"/>
    </location>
</feature>
<keyword evidence="11" id="KW-1185">Reference proteome</keyword>
<dbReference type="Gene3D" id="2.60.40.10">
    <property type="entry name" value="Immunoglobulins"/>
    <property type="match status" value="1"/>
</dbReference>
<evidence type="ECO:0000256" key="4">
    <source>
        <dbReference type="ARBA" id="ARBA00023136"/>
    </source>
</evidence>
<proteinExistence type="predicted"/>
<evidence type="ECO:0000313" key="11">
    <source>
        <dbReference type="Proteomes" id="UP000887568"/>
    </source>
</evidence>
<feature type="transmembrane region" description="Helical" evidence="7">
    <location>
        <begin position="357"/>
        <end position="382"/>
    </location>
</feature>
<dbReference type="PROSITE" id="PS00109">
    <property type="entry name" value="PROTEIN_KINASE_TYR"/>
    <property type="match status" value="1"/>
</dbReference>
<keyword evidence="8" id="KW-0732">Signal</keyword>
<evidence type="ECO:0000256" key="3">
    <source>
        <dbReference type="ARBA" id="ARBA00022989"/>
    </source>
</evidence>
<dbReference type="RefSeq" id="XP_038068944.1">
    <property type="nucleotide sequence ID" value="XM_038213016.1"/>
</dbReference>
<dbReference type="GO" id="GO:0005886">
    <property type="term" value="C:plasma membrane"/>
    <property type="evidence" value="ECO:0007669"/>
    <property type="project" value="TreeGrafter"/>
</dbReference>
<dbReference type="FunFam" id="1.10.510.10:FF:000743">
    <property type="entry name" value="Predicted protein"/>
    <property type="match status" value="1"/>
</dbReference>
<evidence type="ECO:0000256" key="8">
    <source>
        <dbReference type="SAM" id="SignalP"/>
    </source>
</evidence>
<dbReference type="GO" id="GO:0007169">
    <property type="term" value="P:cell surface receptor protein tyrosine kinase signaling pathway"/>
    <property type="evidence" value="ECO:0007669"/>
    <property type="project" value="TreeGrafter"/>
</dbReference>
<dbReference type="Gene3D" id="1.10.510.10">
    <property type="entry name" value="Transferase(Phosphotransferase) domain 1"/>
    <property type="match status" value="1"/>
</dbReference>
<name>A0A914AZJ6_PATMI</name>
<dbReference type="InterPro" id="IPR008266">
    <property type="entry name" value="Tyr_kinase_AS"/>
</dbReference>
<dbReference type="InterPro" id="IPR050122">
    <property type="entry name" value="RTK"/>
</dbReference>
<dbReference type="Pfam" id="PF07714">
    <property type="entry name" value="PK_Tyr_Ser-Thr"/>
    <property type="match status" value="1"/>
</dbReference>
<dbReference type="AlphaFoldDB" id="A0A914AZJ6"/>
<dbReference type="PANTHER" id="PTHR24416:SF617">
    <property type="entry name" value="RET ONCOGENE, ISOFORM A"/>
    <property type="match status" value="1"/>
</dbReference>
<dbReference type="Proteomes" id="UP000887568">
    <property type="component" value="Unplaced"/>
</dbReference>
<dbReference type="InterPro" id="IPR001245">
    <property type="entry name" value="Ser-Thr/Tyr_kinase_cat_dom"/>
</dbReference>
<accession>A0A914AZJ6</accession>
<evidence type="ECO:0000256" key="1">
    <source>
        <dbReference type="ARBA" id="ARBA00004167"/>
    </source>
</evidence>
<keyword evidence="4 7" id="KW-0472">Membrane</keyword>
<organism evidence="10 11">
    <name type="scientific">Patiria miniata</name>
    <name type="common">Bat star</name>
    <name type="synonym">Asterina miniata</name>
    <dbReference type="NCBI Taxonomy" id="46514"/>
    <lineage>
        <taxon>Eukaryota</taxon>
        <taxon>Metazoa</taxon>
        <taxon>Echinodermata</taxon>
        <taxon>Eleutherozoa</taxon>
        <taxon>Asterozoa</taxon>
        <taxon>Asteroidea</taxon>
        <taxon>Valvatacea</taxon>
        <taxon>Valvatida</taxon>
        <taxon>Asterinidae</taxon>
        <taxon>Patiria</taxon>
    </lineage>
</organism>
<dbReference type="PROSITE" id="PS50011">
    <property type="entry name" value="PROTEIN_KINASE_DOM"/>
    <property type="match status" value="1"/>
</dbReference>
<dbReference type="GO" id="GO:0005524">
    <property type="term" value="F:ATP binding"/>
    <property type="evidence" value="ECO:0007669"/>
    <property type="project" value="InterPro"/>
</dbReference>
<dbReference type="Gene3D" id="3.30.200.20">
    <property type="entry name" value="Phosphorylase Kinase, domain 1"/>
    <property type="match status" value="1"/>
</dbReference>
<dbReference type="InterPro" id="IPR013783">
    <property type="entry name" value="Ig-like_fold"/>
</dbReference>
<evidence type="ECO:0000256" key="5">
    <source>
        <dbReference type="ARBA" id="ARBA00023170"/>
    </source>
</evidence>
<dbReference type="GeneID" id="119738229"/>
<dbReference type="PRINTS" id="PR00109">
    <property type="entry name" value="TYRKINASE"/>
</dbReference>
<sequence>MASNTIVFVLVILGLFLSQCHCPWVRTGNPGGHKSEGSCELYLTRNVSALVEGIPVQFACSVGRYCKRDGRIRVFLNGSPTDEPISDASTSNMSFVPDRNYSGLLLECMYLDGGLQSLVKSITLDVTFPPKRVAVSSSSMNCNRTCRAELIPWQTYEFKCRSVDSNPPCTFNWTLEDPDGRAPAITPENATWVVSKTLDAGWDATSSVRLEALPNYHRRIMRFPPKRVAVSSSSMNCNRTCRAELIPWQTYEFKCRSVDSYPPCTFNWTLEDPDGRAPAITPENATWVVSKTLDAGWDATSSVRLEALPNYHRRIMRCSVLHPNNLTVFREISQVLLVNTEVVVVVSTAGSPGIATILIVGCSLELLAALCILAYAIIINYVCARKTEKRGTTPPEPDQSSAVQGECDLPVDEIDDISLAEDHAQKVRSFKPDRITVLHKLGEGAFCVIYKGIADGITQEGRQDTVAVKMLKAWVPGSSEVINFMKELNICRTLEEHPYVIRTLGCCLEQEPYCLIFEYAPNGNLANFLKEKKREWRDKSHIAPISSDQIIKFACQIASGMHYLSSMKIIHRDLAAHNILLGEDLMCKVSDFGFSRDIIAKEFYQMSSSGAVPLRWMALESIVDNIYTSKSDVWSYGILLWEMVTMGTHPYPGIEVEDIIDALKNGRRLPQPSHCGDKLYTVMKECWHPTPTSRPKFDSILNDVVSMSNDPSKYLQMSKFTEEY</sequence>
<dbReference type="GO" id="GO:0004714">
    <property type="term" value="F:transmembrane receptor protein tyrosine kinase activity"/>
    <property type="evidence" value="ECO:0007669"/>
    <property type="project" value="TreeGrafter"/>
</dbReference>
<dbReference type="GO" id="GO:0043235">
    <property type="term" value="C:receptor complex"/>
    <property type="evidence" value="ECO:0007669"/>
    <property type="project" value="TreeGrafter"/>
</dbReference>
<evidence type="ECO:0000256" key="6">
    <source>
        <dbReference type="ARBA" id="ARBA00023180"/>
    </source>
</evidence>
<protein>
    <recommendedName>
        <fullName evidence="9">Protein kinase domain-containing protein</fullName>
    </recommendedName>
</protein>
<evidence type="ECO:0000313" key="10">
    <source>
        <dbReference type="EnsemblMetazoa" id="XP_038068944.1"/>
    </source>
</evidence>
<dbReference type="PANTHER" id="PTHR24416">
    <property type="entry name" value="TYROSINE-PROTEIN KINASE RECEPTOR"/>
    <property type="match status" value="1"/>
</dbReference>
<dbReference type="SUPFAM" id="SSF56112">
    <property type="entry name" value="Protein kinase-like (PK-like)"/>
    <property type="match status" value="1"/>
</dbReference>
<keyword evidence="6" id="KW-0325">Glycoprotein</keyword>
<dbReference type="CDD" id="cd00192">
    <property type="entry name" value="PTKc"/>
    <property type="match status" value="1"/>
</dbReference>
<keyword evidence="5" id="KW-0675">Receptor</keyword>
<evidence type="ECO:0000256" key="2">
    <source>
        <dbReference type="ARBA" id="ARBA00022692"/>
    </source>
</evidence>
<dbReference type="EnsemblMetazoa" id="XM_038213016.1">
    <property type="protein sequence ID" value="XP_038068944.1"/>
    <property type="gene ID" value="LOC119738229"/>
</dbReference>
<evidence type="ECO:0000259" key="9">
    <source>
        <dbReference type="PROSITE" id="PS50011"/>
    </source>
</evidence>